<dbReference type="OrthoDB" id="3173919at2"/>
<dbReference type="EMBL" id="SJPE01000001">
    <property type="protein sequence ID" value="TBX71214.1"/>
    <property type="molecule type" value="Genomic_DNA"/>
</dbReference>
<dbReference type="AlphaFoldDB" id="A0A4Q9Z442"/>
<dbReference type="RefSeq" id="WP_131474825.1">
    <property type="nucleotide sequence ID" value="NZ_SJPE01000001.1"/>
</dbReference>
<proteinExistence type="predicted"/>
<evidence type="ECO:0000313" key="3">
    <source>
        <dbReference type="Proteomes" id="UP000293300"/>
    </source>
</evidence>
<reference evidence="2 3" key="1">
    <citation type="submission" date="2019-02" db="EMBL/GenBank/DDBJ databases">
        <title>Flavobacterium sp. RD-2-33 isolated from forest soil.</title>
        <authorList>
            <person name="Chaudhary D.K."/>
        </authorList>
    </citation>
    <scope>NUCLEOTIDE SEQUENCE [LARGE SCALE GENOMIC DNA]</scope>
    <source>
        <strain evidence="2 3">RD-2-33</strain>
    </source>
</reference>
<dbReference type="Pfam" id="PF13630">
    <property type="entry name" value="SdpI"/>
    <property type="match status" value="1"/>
</dbReference>
<comment type="caution">
    <text evidence="2">The sequence shown here is derived from an EMBL/GenBank/DDBJ whole genome shotgun (WGS) entry which is preliminary data.</text>
</comment>
<keyword evidence="1" id="KW-0812">Transmembrane</keyword>
<sequence length="121" mass="13573">METLLNYLNQRIGITTFLIGVVLTITAILTKLFPPKKINYLYGYRTAASMKNQQTWDFAQKYSTKIMVSLGLGLIAFSFLDAVMDISEVTSTGLGIGLMILGFIYMMITTEKAIKKNFPNE</sequence>
<name>A0A4Q9Z442_9FLAO</name>
<evidence type="ECO:0000313" key="2">
    <source>
        <dbReference type="EMBL" id="TBX71214.1"/>
    </source>
</evidence>
<dbReference type="InterPro" id="IPR025962">
    <property type="entry name" value="SdpI/YhfL"/>
</dbReference>
<evidence type="ECO:0000256" key="1">
    <source>
        <dbReference type="SAM" id="Phobius"/>
    </source>
</evidence>
<dbReference type="Proteomes" id="UP000293300">
    <property type="component" value="Unassembled WGS sequence"/>
</dbReference>
<gene>
    <name evidence="2" type="ORF">EZL74_01535</name>
</gene>
<keyword evidence="3" id="KW-1185">Reference proteome</keyword>
<keyword evidence="1" id="KW-1133">Transmembrane helix</keyword>
<protein>
    <submittedName>
        <fullName evidence="2">SdpI family protein</fullName>
    </submittedName>
</protein>
<feature type="transmembrane region" description="Helical" evidence="1">
    <location>
        <begin position="90"/>
        <end position="108"/>
    </location>
</feature>
<feature type="transmembrane region" description="Helical" evidence="1">
    <location>
        <begin position="12"/>
        <end position="33"/>
    </location>
</feature>
<organism evidence="2 3">
    <name type="scientific">Flavobacterium silvisoli</name>
    <dbReference type="NCBI Taxonomy" id="2529433"/>
    <lineage>
        <taxon>Bacteria</taxon>
        <taxon>Pseudomonadati</taxon>
        <taxon>Bacteroidota</taxon>
        <taxon>Flavobacteriia</taxon>
        <taxon>Flavobacteriales</taxon>
        <taxon>Flavobacteriaceae</taxon>
        <taxon>Flavobacterium</taxon>
    </lineage>
</organism>
<keyword evidence="1" id="KW-0472">Membrane</keyword>
<accession>A0A4Q9Z442</accession>